<dbReference type="EMBL" id="RRYP01003037">
    <property type="protein sequence ID" value="TNV84206.1"/>
    <property type="molecule type" value="Genomic_DNA"/>
</dbReference>
<protein>
    <submittedName>
        <fullName evidence="1">Uncharacterized protein</fullName>
    </submittedName>
</protein>
<keyword evidence="2" id="KW-1185">Reference proteome</keyword>
<organism evidence="1 2">
    <name type="scientific">Halteria grandinella</name>
    <dbReference type="NCBI Taxonomy" id="5974"/>
    <lineage>
        <taxon>Eukaryota</taxon>
        <taxon>Sar</taxon>
        <taxon>Alveolata</taxon>
        <taxon>Ciliophora</taxon>
        <taxon>Intramacronucleata</taxon>
        <taxon>Spirotrichea</taxon>
        <taxon>Stichotrichia</taxon>
        <taxon>Sporadotrichida</taxon>
        <taxon>Halteriidae</taxon>
        <taxon>Halteria</taxon>
    </lineage>
</organism>
<name>A0A8J8P222_HALGN</name>
<accession>A0A8J8P222</accession>
<dbReference type="Proteomes" id="UP000785679">
    <property type="component" value="Unassembled WGS sequence"/>
</dbReference>
<proteinExistence type="predicted"/>
<reference evidence="1" key="1">
    <citation type="submission" date="2019-06" db="EMBL/GenBank/DDBJ databases">
        <authorList>
            <person name="Zheng W."/>
        </authorList>
    </citation>
    <scope>NUCLEOTIDE SEQUENCE</scope>
    <source>
        <strain evidence="1">QDHG01</strain>
    </source>
</reference>
<gene>
    <name evidence="1" type="ORF">FGO68_gene13386</name>
</gene>
<sequence length="225" mass="26399">MMKKLTSLGSAFSVQILWNKILRSSLNSFHLDIYQIQNSTSFKCLKCNPQFKTTTKFITQSLESPAQWIICTLIVANPGIKPLKLTCDIQLLKYLRFSKYSRELSRQYLFENLVSPIISIVLNLGVIVQQTIMEEVLLKQIENWSIIGRAAKIMLSQYYLKRLSHKDINGWATFAIRIQGILWLIKMDIRQLDINNIKQTNQRIWKVYHLIITHLQFEFQNALKY</sequence>
<evidence type="ECO:0000313" key="2">
    <source>
        <dbReference type="Proteomes" id="UP000785679"/>
    </source>
</evidence>
<dbReference type="AlphaFoldDB" id="A0A8J8P222"/>
<evidence type="ECO:0000313" key="1">
    <source>
        <dbReference type="EMBL" id="TNV84206.1"/>
    </source>
</evidence>
<comment type="caution">
    <text evidence="1">The sequence shown here is derived from an EMBL/GenBank/DDBJ whole genome shotgun (WGS) entry which is preliminary data.</text>
</comment>